<evidence type="ECO:0000256" key="5">
    <source>
        <dbReference type="ARBA" id="ARBA00022723"/>
    </source>
</evidence>
<dbReference type="InterPro" id="IPR049734">
    <property type="entry name" value="NudC-like_C"/>
</dbReference>
<dbReference type="NCBIfam" id="NF001299">
    <property type="entry name" value="PRK00241.1"/>
    <property type="match status" value="1"/>
</dbReference>
<dbReference type="Gene3D" id="3.90.79.10">
    <property type="entry name" value="Nucleoside Triphosphate Pyrophosphohydrolase"/>
    <property type="match status" value="1"/>
</dbReference>
<sequence length="315" mass="35151">MLEVAPQFDPPYFTSDTFDRAAALRTDQARIETLLTAPEARFIALWRRKYLTYVESGPDRVVRIARLDLRDLGMGIASLLDHYTVLLGFDGGHPLFGIDLSPLDGLPPSLLSGNRTLVEFRPYEFLLSADDAAFTAQFHAMANWRAANRFCGRCGAPSEPDEAGYRLLCINGHMQFPRTDPVTVILICHGEHALLARGTTFPNKRLFSALSGFVEAGETAEQTAKREAFEEVGVRARALRYHSSQPWPFPGLIMMGFFLETTTTDLTLDVEEIAEARWFTRDEIARHEALGFDPPSPNMLAGRLLQHWVGHGTGL</sequence>
<dbReference type="GO" id="GO:0046872">
    <property type="term" value="F:metal ion binding"/>
    <property type="evidence" value="ECO:0007669"/>
    <property type="project" value="UniProtKB-KW"/>
</dbReference>
<evidence type="ECO:0000256" key="7">
    <source>
        <dbReference type="ARBA" id="ARBA00022842"/>
    </source>
</evidence>
<evidence type="ECO:0000256" key="2">
    <source>
        <dbReference type="ARBA" id="ARBA00001947"/>
    </source>
</evidence>
<comment type="caution">
    <text evidence="11">The sequence shown here is derived from an EMBL/GenBank/DDBJ whole genome shotgun (WGS) entry which is preliminary data.</text>
</comment>
<feature type="domain" description="Nudix hydrolase" evidence="10">
    <location>
        <begin position="177"/>
        <end position="301"/>
    </location>
</feature>
<evidence type="ECO:0000256" key="3">
    <source>
        <dbReference type="ARBA" id="ARBA00009595"/>
    </source>
</evidence>
<comment type="cofactor">
    <cofactor evidence="2">
        <name>Zn(2+)</name>
        <dbReference type="ChEBI" id="CHEBI:29105"/>
    </cofactor>
</comment>
<dbReference type="InterPro" id="IPR015797">
    <property type="entry name" value="NUDIX_hydrolase-like_dom_sf"/>
</dbReference>
<dbReference type="InterPro" id="IPR050241">
    <property type="entry name" value="NAD-cap_RNA_hydrolase_NudC"/>
</dbReference>
<keyword evidence="12" id="KW-1185">Reference proteome</keyword>
<dbReference type="Pfam" id="PF09297">
    <property type="entry name" value="Zn_ribbon_NUD"/>
    <property type="match status" value="1"/>
</dbReference>
<keyword evidence="8" id="KW-0520">NAD</keyword>
<dbReference type="RefSeq" id="WP_046765523.1">
    <property type="nucleotide sequence ID" value="NZ_LBIC01000010.1"/>
</dbReference>
<comment type="cofactor">
    <cofactor evidence="1">
        <name>Mg(2+)</name>
        <dbReference type="ChEBI" id="CHEBI:18420"/>
    </cofactor>
</comment>
<dbReference type="PROSITE" id="PS00893">
    <property type="entry name" value="NUDIX_BOX"/>
    <property type="match status" value="1"/>
</dbReference>
<dbReference type="InterPro" id="IPR015376">
    <property type="entry name" value="Znr_NADH_PPase"/>
</dbReference>
<evidence type="ECO:0000256" key="9">
    <source>
        <dbReference type="ARBA" id="ARBA00023679"/>
    </source>
</evidence>
<dbReference type="Pfam" id="PF09296">
    <property type="entry name" value="NUDIX-like"/>
    <property type="match status" value="1"/>
</dbReference>
<dbReference type="PANTHER" id="PTHR42904">
    <property type="entry name" value="NUDIX HYDROLASE, NUDC SUBFAMILY"/>
    <property type="match status" value="1"/>
</dbReference>
<evidence type="ECO:0000313" key="12">
    <source>
        <dbReference type="Proteomes" id="UP000033874"/>
    </source>
</evidence>
<dbReference type="PROSITE" id="PS51462">
    <property type="entry name" value="NUDIX"/>
    <property type="match status" value="1"/>
</dbReference>
<dbReference type="Pfam" id="PF00293">
    <property type="entry name" value="NUDIX"/>
    <property type="match status" value="1"/>
</dbReference>
<dbReference type="CDD" id="cd03429">
    <property type="entry name" value="NUDIX_NADH_pyrophosphatase_Nudt13"/>
    <property type="match status" value="1"/>
</dbReference>
<dbReference type="PATRIC" id="fig|56193.3.peg.4383"/>
<reference evidence="11 12" key="1">
    <citation type="submission" date="2015-04" db="EMBL/GenBank/DDBJ databases">
        <title>Genome sequence of aromatic hydrocarbons-degrading Sphingobium chungbukense DJ77.</title>
        <authorList>
            <person name="Kim Y.-C."/>
            <person name="Chae J.-C."/>
        </authorList>
    </citation>
    <scope>NUCLEOTIDE SEQUENCE [LARGE SCALE GENOMIC DNA]</scope>
    <source>
        <strain evidence="11 12">DJ77</strain>
    </source>
</reference>
<dbReference type="STRING" id="56193.YP76_20870"/>
<dbReference type="GO" id="GO:0005829">
    <property type="term" value="C:cytosol"/>
    <property type="evidence" value="ECO:0007669"/>
    <property type="project" value="TreeGrafter"/>
</dbReference>
<evidence type="ECO:0000256" key="8">
    <source>
        <dbReference type="ARBA" id="ARBA00023027"/>
    </source>
</evidence>
<evidence type="ECO:0000259" key="10">
    <source>
        <dbReference type="PROSITE" id="PS51462"/>
    </source>
</evidence>
<gene>
    <name evidence="11" type="ORF">YP76_20870</name>
</gene>
<comment type="similarity">
    <text evidence="3">Belongs to the Nudix hydrolase family. NudC subfamily.</text>
</comment>
<keyword evidence="6" id="KW-0378">Hydrolase</keyword>
<dbReference type="InterPro" id="IPR015375">
    <property type="entry name" value="NADH_PPase-like_N"/>
</dbReference>
<proteinExistence type="inferred from homology"/>
<dbReference type="Proteomes" id="UP000033874">
    <property type="component" value="Unassembled WGS sequence"/>
</dbReference>
<evidence type="ECO:0000256" key="1">
    <source>
        <dbReference type="ARBA" id="ARBA00001946"/>
    </source>
</evidence>
<protein>
    <recommendedName>
        <fullName evidence="4">NAD(+) diphosphatase</fullName>
        <ecNumber evidence="4">3.6.1.22</ecNumber>
    </recommendedName>
</protein>
<dbReference type="PANTHER" id="PTHR42904:SF6">
    <property type="entry name" value="NAD-CAPPED RNA HYDROLASE NUDT12"/>
    <property type="match status" value="1"/>
</dbReference>
<accession>A0A0M3AK17</accession>
<dbReference type="InterPro" id="IPR000086">
    <property type="entry name" value="NUDIX_hydrolase_dom"/>
</dbReference>
<name>A0A0M3AK17_9SPHN</name>
<comment type="catalytic activity">
    <reaction evidence="9">
        <text>a 5'-end NAD(+)-phospho-ribonucleoside in mRNA + H2O = a 5'-end phospho-adenosine-phospho-ribonucleoside in mRNA + beta-nicotinamide D-ribonucleotide + 2 H(+)</text>
        <dbReference type="Rhea" id="RHEA:60876"/>
        <dbReference type="Rhea" id="RHEA-COMP:15698"/>
        <dbReference type="Rhea" id="RHEA-COMP:15719"/>
        <dbReference type="ChEBI" id="CHEBI:14649"/>
        <dbReference type="ChEBI" id="CHEBI:15377"/>
        <dbReference type="ChEBI" id="CHEBI:15378"/>
        <dbReference type="ChEBI" id="CHEBI:144029"/>
        <dbReference type="ChEBI" id="CHEBI:144051"/>
    </reaction>
    <physiologicalReaction direction="left-to-right" evidence="9">
        <dbReference type="Rhea" id="RHEA:60877"/>
    </physiologicalReaction>
</comment>
<organism evidence="11 12">
    <name type="scientific">Sphingobium chungbukense</name>
    <dbReference type="NCBI Taxonomy" id="56193"/>
    <lineage>
        <taxon>Bacteria</taxon>
        <taxon>Pseudomonadati</taxon>
        <taxon>Pseudomonadota</taxon>
        <taxon>Alphaproteobacteria</taxon>
        <taxon>Sphingomonadales</taxon>
        <taxon>Sphingomonadaceae</taxon>
        <taxon>Sphingobium</taxon>
    </lineage>
</organism>
<dbReference type="InterPro" id="IPR020084">
    <property type="entry name" value="NUDIX_hydrolase_CS"/>
</dbReference>
<dbReference type="EC" id="3.6.1.22" evidence="4"/>
<evidence type="ECO:0000256" key="6">
    <source>
        <dbReference type="ARBA" id="ARBA00022801"/>
    </source>
</evidence>
<dbReference type="GO" id="GO:0006742">
    <property type="term" value="P:NADP+ catabolic process"/>
    <property type="evidence" value="ECO:0007669"/>
    <property type="project" value="TreeGrafter"/>
</dbReference>
<keyword evidence="7" id="KW-0460">Magnesium</keyword>
<keyword evidence="5" id="KW-0479">Metal-binding</keyword>
<dbReference type="AlphaFoldDB" id="A0A0M3AK17"/>
<dbReference type="SUPFAM" id="SSF55811">
    <property type="entry name" value="Nudix"/>
    <property type="match status" value="1"/>
</dbReference>
<dbReference type="EMBL" id="LBIC01000010">
    <property type="protein sequence ID" value="KKW90437.1"/>
    <property type="molecule type" value="Genomic_DNA"/>
</dbReference>
<evidence type="ECO:0000256" key="4">
    <source>
        <dbReference type="ARBA" id="ARBA00012381"/>
    </source>
</evidence>
<dbReference type="GO" id="GO:0019677">
    <property type="term" value="P:NAD+ catabolic process"/>
    <property type="evidence" value="ECO:0007669"/>
    <property type="project" value="TreeGrafter"/>
</dbReference>
<dbReference type="Gene3D" id="3.90.79.20">
    <property type="match status" value="1"/>
</dbReference>
<dbReference type="GO" id="GO:0035529">
    <property type="term" value="F:NADH pyrophosphatase activity"/>
    <property type="evidence" value="ECO:0007669"/>
    <property type="project" value="TreeGrafter"/>
</dbReference>
<evidence type="ECO:0000313" key="11">
    <source>
        <dbReference type="EMBL" id="KKW90437.1"/>
    </source>
</evidence>